<dbReference type="Proteomes" id="UP001177670">
    <property type="component" value="Unassembled WGS sequence"/>
</dbReference>
<keyword evidence="2" id="KW-1185">Reference proteome</keyword>
<reference evidence="1" key="1">
    <citation type="submission" date="2021-10" db="EMBL/GenBank/DDBJ databases">
        <title>Melipona bicolor Genome sequencing and assembly.</title>
        <authorList>
            <person name="Araujo N.S."/>
            <person name="Arias M.C."/>
        </authorList>
    </citation>
    <scope>NUCLEOTIDE SEQUENCE</scope>
    <source>
        <strain evidence="1">USP_2M_L1-L4_2017</strain>
        <tissue evidence="1">Whole body</tissue>
    </source>
</reference>
<evidence type="ECO:0000313" key="1">
    <source>
        <dbReference type="EMBL" id="KAK1135553.1"/>
    </source>
</evidence>
<evidence type="ECO:0000313" key="2">
    <source>
        <dbReference type="Proteomes" id="UP001177670"/>
    </source>
</evidence>
<name>A0AA40GCW7_9HYME</name>
<organism evidence="1 2">
    <name type="scientific">Melipona bicolor</name>
    <dbReference type="NCBI Taxonomy" id="60889"/>
    <lineage>
        <taxon>Eukaryota</taxon>
        <taxon>Metazoa</taxon>
        <taxon>Ecdysozoa</taxon>
        <taxon>Arthropoda</taxon>
        <taxon>Hexapoda</taxon>
        <taxon>Insecta</taxon>
        <taxon>Pterygota</taxon>
        <taxon>Neoptera</taxon>
        <taxon>Endopterygota</taxon>
        <taxon>Hymenoptera</taxon>
        <taxon>Apocrita</taxon>
        <taxon>Aculeata</taxon>
        <taxon>Apoidea</taxon>
        <taxon>Anthophila</taxon>
        <taxon>Apidae</taxon>
        <taxon>Melipona</taxon>
    </lineage>
</organism>
<dbReference type="AlphaFoldDB" id="A0AA40GCW7"/>
<protein>
    <submittedName>
        <fullName evidence="1">Uncharacterized protein</fullName>
    </submittedName>
</protein>
<proteinExistence type="predicted"/>
<comment type="caution">
    <text evidence="1">The sequence shown here is derived from an EMBL/GenBank/DDBJ whole genome shotgun (WGS) entry which is preliminary data.</text>
</comment>
<dbReference type="EMBL" id="JAHYIQ010000001">
    <property type="protein sequence ID" value="KAK1135553.1"/>
    <property type="molecule type" value="Genomic_DNA"/>
</dbReference>
<gene>
    <name evidence="1" type="ORF">K0M31_000139</name>
</gene>
<accession>A0AA40GCW7</accession>
<sequence>MDVTAERCNVKEFPHAYALKANDKKRKETVNGFAALVVEGNMVEGSRTRLHGIVTVCGILGNEKYCISA</sequence>